<dbReference type="AlphaFoldDB" id="G2YSZ1"/>
<dbReference type="HOGENOM" id="CLU_403838_0_0_1"/>
<feature type="region of interest" description="Disordered" evidence="1">
    <location>
        <begin position="522"/>
        <end position="592"/>
    </location>
</feature>
<dbReference type="SMART" id="SM00212">
    <property type="entry name" value="UBCc"/>
    <property type="match status" value="1"/>
</dbReference>
<dbReference type="Pfam" id="PF00179">
    <property type="entry name" value="UQ_con"/>
    <property type="match status" value="1"/>
</dbReference>
<dbReference type="PROSITE" id="PS50127">
    <property type="entry name" value="UBC_2"/>
    <property type="match status" value="1"/>
</dbReference>
<feature type="domain" description="UBC core" evidence="2">
    <location>
        <begin position="83"/>
        <end position="242"/>
    </location>
</feature>
<feature type="compositionally biased region" description="Low complexity" evidence="1">
    <location>
        <begin position="23"/>
        <end position="34"/>
    </location>
</feature>
<organism evidence="3 4">
    <name type="scientific">Botryotinia fuckeliana (strain T4)</name>
    <name type="common">Noble rot fungus</name>
    <name type="synonym">Botrytis cinerea</name>
    <dbReference type="NCBI Taxonomy" id="999810"/>
    <lineage>
        <taxon>Eukaryota</taxon>
        <taxon>Fungi</taxon>
        <taxon>Dikarya</taxon>
        <taxon>Ascomycota</taxon>
        <taxon>Pezizomycotina</taxon>
        <taxon>Leotiomycetes</taxon>
        <taxon>Helotiales</taxon>
        <taxon>Sclerotiniaceae</taxon>
        <taxon>Botrytis</taxon>
    </lineage>
</organism>
<dbReference type="Proteomes" id="UP000008177">
    <property type="component" value="Unplaced contigs"/>
</dbReference>
<evidence type="ECO:0000313" key="4">
    <source>
        <dbReference type="Proteomes" id="UP000008177"/>
    </source>
</evidence>
<protein>
    <recommendedName>
        <fullName evidence="2">UBC core domain-containing protein</fullName>
    </recommendedName>
</protein>
<dbReference type="OrthoDB" id="10069349at2759"/>
<name>G2YSZ1_BOTF4</name>
<evidence type="ECO:0000259" key="2">
    <source>
        <dbReference type="PROSITE" id="PS50127"/>
    </source>
</evidence>
<feature type="compositionally biased region" description="Gly residues" evidence="1">
    <location>
        <begin position="569"/>
        <end position="580"/>
    </location>
</feature>
<dbReference type="EMBL" id="FQ790352">
    <property type="protein sequence ID" value="CCD54895.1"/>
    <property type="molecule type" value="Genomic_DNA"/>
</dbReference>
<feature type="compositionally biased region" description="Basic and acidic residues" evidence="1">
    <location>
        <begin position="527"/>
        <end position="540"/>
    </location>
</feature>
<dbReference type="eggNOG" id="KOG0417">
    <property type="taxonomic scope" value="Eukaryota"/>
</dbReference>
<feature type="compositionally biased region" description="Gly residues" evidence="1">
    <location>
        <begin position="669"/>
        <end position="681"/>
    </location>
</feature>
<accession>G2YSZ1</accession>
<evidence type="ECO:0000313" key="3">
    <source>
        <dbReference type="EMBL" id="CCD54895.1"/>
    </source>
</evidence>
<feature type="compositionally biased region" description="Polar residues" evidence="1">
    <location>
        <begin position="582"/>
        <end position="592"/>
    </location>
</feature>
<evidence type="ECO:0000256" key="1">
    <source>
        <dbReference type="SAM" id="MobiDB-lite"/>
    </source>
</evidence>
<dbReference type="InParanoid" id="G2YSZ1"/>
<sequence length="681" mass="75928">MAEDPEGLDSWIDVREELGLNQPSMSMSTSNPNPGTKTTPSCGEKLSKIRNMHKVLVHRAIRAHFGEMPLSVLKVSREKEPYDRTRNLCLEYEAVHADSTTPYLSICPASLYSAKVGGFGSAVDLTNAIACIEGPSESPYAGGIFFLHIYFPIQYPESPMKVRFLTQIHHPNISTDEDLYLPSIAIEWPLKKSLHEVLSSIFSILSKPELDDHFIPEIAKEYIDDYKGFFEKATISTSKHASKERLDVGKLVLDWIQDYVSLDYEIASCHKALLLWRQNIWEALPKDGSVEDVELQCVIPDSAIVTISKNLRRLCTGEVGLEGIDLSGWDKCDQYIRDHSKSSLGNTLVLVWLMLQKEKRGIIDNDYMLPGWAPNITVETCQLFLRQWRDEVWGAYPEDTFNDLQSVIPDSAIVTISNNLEKLGYGHIKLEHLDLREWDYSTEFIDEGNEFGLRNLLQNIWEEFGEAKEKTKNIAVPGRSHDSSAKGPKPPRGLQLLGFKIASYKFNQKSFSSRSRLLSHRARILKSKQEPRITKSDQNSKAKNSKSKQRLQTKTSASGAKADSSSSGQGSGVAKGGLGSEIGSSNSNKRPQITRNNLVTNIQGLVFEVEELNFPISKDDLRPMAEDLSFNIEELDLPNSRDELRSMAGGLKTSQELQATGGEETSKGLKGGSKGKGPGTS</sequence>
<gene>
    <name evidence="3" type="ORF">BofuT4_P161840.1</name>
</gene>
<reference evidence="4" key="1">
    <citation type="journal article" date="2011" name="PLoS Genet.">
        <title>Genomic analysis of the necrotrophic fungal pathogens Sclerotinia sclerotiorum and Botrytis cinerea.</title>
        <authorList>
            <person name="Amselem J."/>
            <person name="Cuomo C.A."/>
            <person name="van Kan J.A."/>
            <person name="Viaud M."/>
            <person name="Benito E.P."/>
            <person name="Couloux A."/>
            <person name="Coutinho P.M."/>
            <person name="de Vries R.P."/>
            <person name="Dyer P.S."/>
            <person name="Fillinger S."/>
            <person name="Fournier E."/>
            <person name="Gout L."/>
            <person name="Hahn M."/>
            <person name="Kohn L."/>
            <person name="Lapalu N."/>
            <person name="Plummer K.M."/>
            <person name="Pradier J.M."/>
            <person name="Quevillon E."/>
            <person name="Sharon A."/>
            <person name="Simon A."/>
            <person name="ten Have A."/>
            <person name="Tudzynski B."/>
            <person name="Tudzynski P."/>
            <person name="Wincker P."/>
            <person name="Andrew M."/>
            <person name="Anthouard V."/>
            <person name="Beever R.E."/>
            <person name="Beffa R."/>
            <person name="Benoit I."/>
            <person name="Bouzid O."/>
            <person name="Brault B."/>
            <person name="Chen Z."/>
            <person name="Choquer M."/>
            <person name="Collemare J."/>
            <person name="Cotton P."/>
            <person name="Danchin E.G."/>
            <person name="Da Silva C."/>
            <person name="Gautier A."/>
            <person name="Giraud C."/>
            <person name="Giraud T."/>
            <person name="Gonzalez C."/>
            <person name="Grossetete S."/>
            <person name="Guldener U."/>
            <person name="Henrissat B."/>
            <person name="Howlett B.J."/>
            <person name="Kodira C."/>
            <person name="Kretschmer M."/>
            <person name="Lappartient A."/>
            <person name="Leroch M."/>
            <person name="Levis C."/>
            <person name="Mauceli E."/>
            <person name="Neuveglise C."/>
            <person name="Oeser B."/>
            <person name="Pearson M."/>
            <person name="Poulain J."/>
            <person name="Poussereau N."/>
            <person name="Quesneville H."/>
            <person name="Rascle C."/>
            <person name="Schumacher J."/>
            <person name="Segurens B."/>
            <person name="Sexton A."/>
            <person name="Silva E."/>
            <person name="Sirven C."/>
            <person name="Soanes D.M."/>
            <person name="Talbot N.J."/>
            <person name="Templeton M."/>
            <person name="Yandava C."/>
            <person name="Yarden O."/>
            <person name="Zeng Q."/>
            <person name="Rollins J.A."/>
            <person name="Lebrun M.H."/>
            <person name="Dickman M."/>
        </authorList>
    </citation>
    <scope>NUCLEOTIDE SEQUENCE [LARGE SCALE GENOMIC DNA]</scope>
    <source>
        <strain evidence="4">T4</strain>
    </source>
</reference>
<feature type="compositionally biased region" description="Low complexity" evidence="1">
    <location>
        <begin position="556"/>
        <end position="568"/>
    </location>
</feature>
<dbReference type="InterPro" id="IPR000608">
    <property type="entry name" value="UBC"/>
</dbReference>
<dbReference type="STRING" id="999810.G2YSZ1"/>
<dbReference type="InterPro" id="IPR016135">
    <property type="entry name" value="UBQ-conjugating_enzyme/RWD"/>
</dbReference>
<dbReference type="CDD" id="cd23826">
    <property type="entry name" value="UEV_Morgue-like"/>
    <property type="match status" value="1"/>
</dbReference>
<feature type="region of interest" description="Disordered" evidence="1">
    <location>
        <begin position="472"/>
        <end position="492"/>
    </location>
</feature>
<dbReference type="Gene3D" id="3.10.110.10">
    <property type="entry name" value="Ubiquitin Conjugating Enzyme"/>
    <property type="match status" value="1"/>
</dbReference>
<dbReference type="PANTHER" id="PTHR24068">
    <property type="entry name" value="UBIQUITIN-CONJUGATING ENZYME E2"/>
    <property type="match status" value="1"/>
</dbReference>
<feature type="region of interest" description="Disordered" evidence="1">
    <location>
        <begin position="21"/>
        <end position="41"/>
    </location>
</feature>
<dbReference type="SUPFAM" id="SSF54495">
    <property type="entry name" value="UBC-like"/>
    <property type="match status" value="1"/>
</dbReference>
<proteinExistence type="predicted"/>
<feature type="region of interest" description="Disordered" evidence="1">
    <location>
        <begin position="639"/>
        <end position="681"/>
    </location>
</feature>